<protein>
    <submittedName>
        <fullName evidence="1">Low-density lipoprotein receptor-related protein 2</fullName>
    </submittedName>
</protein>
<organism evidence="1 2">
    <name type="scientific">Labeo rohita</name>
    <name type="common">Indian major carp</name>
    <name type="synonym">Cyprinus rohita</name>
    <dbReference type="NCBI Taxonomy" id="84645"/>
    <lineage>
        <taxon>Eukaryota</taxon>
        <taxon>Metazoa</taxon>
        <taxon>Chordata</taxon>
        <taxon>Craniata</taxon>
        <taxon>Vertebrata</taxon>
        <taxon>Euteleostomi</taxon>
        <taxon>Actinopterygii</taxon>
        <taxon>Neopterygii</taxon>
        <taxon>Teleostei</taxon>
        <taxon>Ostariophysi</taxon>
        <taxon>Cypriniformes</taxon>
        <taxon>Cyprinidae</taxon>
        <taxon>Labeoninae</taxon>
        <taxon>Labeonini</taxon>
        <taxon>Labeo</taxon>
    </lineage>
</organism>
<evidence type="ECO:0000313" key="1">
    <source>
        <dbReference type="EMBL" id="KAI2647730.1"/>
    </source>
</evidence>
<keyword evidence="2" id="KW-1185">Reference proteome</keyword>
<accession>A0ABQ8LBI2</accession>
<keyword evidence="1" id="KW-0675">Receptor</keyword>
<sequence>MAAVPQPCPILAASPEPPAIMDAMPVFLAVMNFVLEAIKALPSQLRLVSSVTDPLLMSVQAAGIPVASAPSSLSASALSSLVISEIFPPSAALTLMASQLQSFQPMSLFQSMSPLQSSFKPQSSVLCCQPVYSLPVLELPVCFDTTIEIVN</sequence>
<gene>
    <name evidence="1" type="ORF">H4Q32_025131</name>
</gene>
<proteinExistence type="predicted"/>
<evidence type="ECO:0000313" key="2">
    <source>
        <dbReference type="Proteomes" id="UP000830375"/>
    </source>
</evidence>
<dbReference type="EMBL" id="JACTAM010000169">
    <property type="protein sequence ID" value="KAI2647730.1"/>
    <property type="molecule type" value="Genomic_DNA"/>
</dbReference>
<comment type="caution">
    <text evidence="1">The sequence shown here is derived from an EMBL/GenBank/DDBJ whole genome shotgun (WGS) entry which is preliminary data.</text>
</comment>
<dbReference type="Proteomes" id="UP000830375">
    <property type="component" value="Unassembled WGS sequence"/>
</dbReference>
<reference evidence="1 2" key="1">
    <citation type="submission" date="2022-01" db="EMBL/GenBank/DDBJ databases">
        <title>A high-quality chromosome-level genome assembly of rohu carp, Labeo rohita.</title>
        <authorList>
            <person name="Arick M.A. II"/>
            <person name="Hsu C.-Y."/>
            <person name="Magbanua Z."/>
            <person name="Pechanova O."/>
            <person name="Grover C."/>
            <person name="Miller E."/>
            <person name="Thrash A."/>
            <person name="Ezzel L."/>
            <person name="Alam S."/>
            <person name="Benzie J."/>
            <person name="Hamilton M."/>
            <person name="Karsi A."/>
            <person name="Lawrence M.L."/>
            <person name="Peterson D.G."/>
        </authorList>
    </citation>
    <scope>NUCLEOTIDE SEQUENCE [LARGE SCALE GENOMIC DNA]</scope>
    <source>
        <strain evidence="2">BAU-BD-2019</strain>
        <tissue evidence="1">Blood</tissue>
    </source>
</reference>
<name>A0ABQ8LBI2_LABRO</name>
<keyword evidence="1" id="KW-0449">Lipoprotein</keyword>